<proteinExistence type="predicted"/>
<name>L7FIR2_STRT8</name>
<organism evidence="1 2">
    <name type="scientific">Streptomyces turgidiscabies (strain Car8)</name>
    <dbReference type="NCBI Taxonomy" id="698760"/>
    <lineage>
        <taxon>Bacteria</taxon>
        <taxon>Bacillati</taxon>
        <taxon>Actinomycetota</taxon>
        <taxon>Actinomycetes</taxon>
        <taxon>Kitasatosporales</taxon>
        <taxon>Streptomycetaceae</taxon>
        <taxon>Streptomyces</taxon>
    </lineage>
</organism>
<evidence type="ECO:0000313" key="2">
    <source>
        <dbReference type="Proteomes" id="UP000010931"/>
    </source>
</evidence>
<protein>
    <recommendedName>
        <fullName evidence="3">DUF3303 domain-containing protein</fullName>
    </recommendedName>
</protein>
<dbReference type="PATRIC" id="fig|698760.3.peg.152"/>
<accession>L7FIR2</accession>
<dbReference type="GeneID" id="97399799"/>
<evidence type="ECO:0008006" key="3">
    <source>
        <dbReference type="Google" id="ProtNLM"/>
    </source>
</evidence>
<gene>
    <name evidence="1" type="ORF">STRTUCAR8_05120</name>
</gene>
<dbReference type="RefSeq" id="WP_006373438.1">
    <property type="nucleotide sequence ID" value="NZ_AEJB01000013.1"/>
</dbReference>
<keyword evidence="2" id="KW-1185">Reference proteome</keyword>
<dbReference type="STRING" id="85558.T45_00879"/>
<dbReference type="Proteomes" id="UP000010931">
    <property type="component" value="Unassembled WGS sequence"/>
</dbReference>
<sequence>MRVLFKAQFDTDKGNEGIHSGEMPKMLKETLDHLKPEAAYFGPEDGCRTCWLFIDLEDSSQIPVIAEPFFSQLGARVSFTPVMNTDDLQKGLSQIR</sequence>
<dbReference type="EMBL" id="AEJB01000013">
    <property type="protein sequence ID" value="ELP71212.1"/>
    <property type="molecule type" value="Genomic_DNA"/>
</dbReference>
<reference evidence="1 2" key="1">
    <citation type="journal article" date="2011" name="Plasmid">
        <title>Streptomyces turgidiscabies Car8 contains a modular pathogenicity island that shares virulence genes with other actinobacterial plant pathogens.</title>
        <authorList>
            <person name="Huguet-Tapia J.C."/>
            <person name="Badger J.H."/>
            <person name="Loria R."/>
            <person name="Pettis G.S."/>
        </authorList>
    </citation>
    <scope>NUCLEOTIDE SEQUENCE [LARGE SCALE GENOMIC DNA]</scope>
    <source>
        <strain evidence="1 2">Car8</strain>
    </source>
</reference>
<evidence type="ECO:0000313" key="1">
    <source>
        <dbReference type="EMBL" id="ELP71212.1"/>
    </source>
</evidence>
<comment type="caution">
    <text evidence="1">The sequence shown here is derived from an EMBL/GenBank/DDBJ whole genome shotgun (WGS) entry which is preliminary data.</text>
</comment>
<dbReference type="AlphaFoldDB" id="L7FIR2"/>